<dbReference type="GO" id="GO:0046872">
    <property type="term" value="F:metal ion binding"/>
    <property type="evidence" value="ECO:0007669"/>
    <property type="project" value="UniProtKB-KW"/>
</dbReference>
<evidence type="ECO:0000313" key="13">
    <source>
        <dbReference type="Proteomes" id="UP000628448"/>
    </source>
</evidence>
<sequence length="193" mass="21861">MSKVIITENKVLSDNWYVLRKITYEKKSRNGSLITATREAYDRGNGAVIMPYDVYNGTVILTRQFRLPTFINGNESGLLIEACAGLLDKDDAETCIRREAEEEIGYKLENVTRIFDAYMSPGSVTEIIYFFIGAYNSSMKVHEGGGVIEEHEDIEVLELPFEEAYGMISTGDIRDGKTIMLLQYLKVNIFNTQ</sequence>
<dbReference type="PANTHER" id="PTHR11839:SF18">
    <property type="entry name" value="NUDIX HYDROLASE DOMAIN-CONTAINING PROTEIN"/>
    <property type="match status" value="1"/>
</dbReference>
<evidence type="ECO:0000256" key="10">
    <source>
        <dbReference type="PIRSR" id="PIRSR604385-3"/>
    </source>
</evidence>
<proteinExistence type="inferred from homology"/>
<dbReference type="AlphaFoldDB" id="A0A931GYB6"/>
<feature type="binding site" evidence="9">
    <location>
        <position position="99"/>
    </location>
    <ligand>
        <name>Mg(2+)</name>
        <dbReference type="ChEBI" id="CHEBI:18420"/>
        <label>1</label>
    </ligand>
</feature>
<organism evidence="12 13">
    <name type="scientific">Panacibacter microcysteis</name>
    <dbReference type="NCBI Taxonomy" id="2793269"/>
    <lineage>
        <taxon>Bacteria</taxon>
        <taxon>Pseudomonadati</taxon>
        <taxon>Bacteroidota</taxon>
        <taxon>Chitinophagia</taxon>
        <taxon>Chitinophagales</taxon>
        <taxon>Chitinophagaceae</taxon>
        <taxon>Panacibacter</taxon>
    </lineage>
</organism>
<dbReference type="GO" id="GO:0019693">
    <property type="term" value="P:ribose phosphate metabolic process"/>
    <property type="evidence" value="ECO:0007669"/>
    <property type="project" value="TreeGrafter"/>
</dbReference>
<evidence type="ECO:0000256" key="8">
    <source>
        <dbReference type="ARBA" id="ARBA00032272"/>
    </source>
</evidence>
<evidence type="ECO:0000256" key="7">
    <source>
        <dbReference type="ARBA" id="ARBA00032162"/>
    </source>
</evidence>
<keyword evidence="9" id="KW-0479">Metal-binding</keyword>
<evidence type="ECO:0000256" key="1">
    <source>
        <dbReference type="ARBA" id="ARBA00000847"/>
    </source>
</evidence>
<comment type="subunit">
    <text evidence="4">Homodimer.</text>
</comment>
<dbReference type="GO" id="GO:0016818">
    <property type="term" value="F:hydrolase activity, acting on acid anhydrides, in phosphorus-containing anhydrides"/>
    <property type="evidence" value="ECO:0007669"/>
    <property type="project" value="InterPro"/>
</dbReference>
<feature type="binding site" evidence="9">
    <location>
        <position position="84"/>
    </location>
    <ligand>
        <name>Mg(2+)</name>
        <dbReference type="ChEBI" id="CHEBI:18420"/>
        <label>1</label>
    </ligand>
</feature>
<comment type="caution">
    <text evidence="12">The sequence shown here is derived from an EMBL/GenBank/DDBJ whole genome shotgun (WGS) entry which is preliminary data.</text>
</comment>
<feature type="short sequence motif" description="Nudix box" evidence="10">
    <location>
        <begin position="85"/>
        <end position="106"/>
    </location>
</feature>
<evidence type="ECO:0000256" key="3">
    <source>
        <dbReference type="ARBA" id="ARBA00007275"/>
    </source>
</evidence>
<keyword evidence="9" id="KW-0460">Magnesium</keyword>
<dbReference type="Proteomes" id="UP000628448">
    <property type="component" value="Unassembled WGS sequence"/>
</dbReference>
<evidence type="ECO:0000259" key="11">
    <source>
        <dbReference type="PROSITE" id="PS51462"/>
    </source>
</evidence>
<evidence type="ECO:0000256" key="2">
    <source>
        <dbReference type="ARBA" id="ARBA00001946"/>
    </source>
</evidence>
<dbReference type="SUPFAM" id="SSF55811">
    <property type="entry name" value="Nudix"/>
    <property type="match status" value="1"/>
</dbReference>
<accession>A0A931GYB6</accession>
<dbReference type="EMBL" id="JADWYR010000001">
    <property type="protein sequence ID" value="MBG9375147.1"/>
    <property type="molecule type" value="Genomic_DNA"/>
</dbReference>
<reference evidence="12" key="1">
    <citation type="submission" date="2020-11" db="EMBL/GenBank/DDBJ databases">
        <title>Bacterial whole genome sequence for Panacibacter sp. DH6.</title>
        <authorList>
            <person name="Le V."/>
            <person name="Ko S."/>
            <person name="Ahn C.-Y."/>
            <person name="Oh H.-M."/>
        </authorList>
    </citation>
    <scope>NUCLEOTIDE SEQUENCE</scope>
    <source>
        <strain evidence="12">DH6</strain>
    </source>
</reference>
<evidence type="ECO:0000256" key="6">
    <source>
        <dbReference type="ARBA" id="ARBA00022801"/>
    </source>
</evidence>
<feature type="domain" description="Nudix hydrolase" evidence="11">
    <location>
        <begin position="42"/>
        <end position="181"/>
    </location>
</feature>
<comment type="catalytic activity">
    <reaction evidence="1">
        <text>GDP-alpha-D-mannose + H2O = alpha-D-mannose 1-phosphate + GMP + 2 H(+)</text>
        <dbReference type="Rhea" id="RHEA:27978"/>
        <dbReference type="ChEBI" id="CHEBI:15377"/>
        <dbReference type="ChEBI" id="CHEBI:15378"/>
        <dbReference type="ChEBI" id="CHEBI:57527"/>
        <dbReference type="ChEBI" id="CHEBI:58115"/>
        <dbReference type="ChEBI" id="CHEBI:58409"/>
    </reaction>
</comment>
<dbReference type="GO" id="GO:0006753">
    <property type="term" value="P:nucleoside phosphate metabolic process"/>
    <property type="evidence" value="ECO:0007669"/>
    <property type="project" value="TreeGrafter"/>
</dbReference>
<dbReference type="PROSITE" id="PS51462">
    <property type="entry name" value="NUDIX"/>
    <property type="match status" value="1"/>
</dbReference>
<evidence type="ECO:0000256" key="5">
    <source>
        <dbReference type="ARBA" id="ARBA00016377"/>
    </source>
</evidence>
<dbReference type="Pfam" id="PF00293">
    <property type="entry name" value="NUDIX"/>
    <property type="match status" value="1"/>
</dbReference>
<comment type="cofactor">
    <cofactor evidence="2 9">
        <name>Mg(2+)</name>
        <dbReference type="ChEBI" id="CHEBI:18420"/>
    </cofactor>
</comment>
<name>A0A931GYB6_9BACT</name>
<evidence type="ECO:0000256" key="4">
    <source>
        <dbReference type="ARBA" id="ARBA00011738"/>
    </source>
</evidence>
<dbReference type="PANTHER" id="PTHR11839">
    <property type="entry name" value="UDP/ADP-SUGAR PYROPHOSPHATASE"/>
    <property type="match status" value="1"/>
</dbReference>
<dbReference type="CDD" id="cd24157">
    <property type="entry name" value="NUDIX_GDPMK"/>
    <property type="match status" value="1"/>
</dbReference>
<feature type="binding site" evidence="9">
    <location>
        <position position="103"/>
    </location>
    <ligand>
        <name>Mg(2+)</name>
        <dbReference type="ChEBI" id="CHEBI:18420"/>
        <label>1</label>
    </ligand>
</feature>
<feature type="binding site" evidence="9">
    <location>
        <position position="152"/>
    </location>
    <ligand>
        <name>Mg(2+)</name>
        <dbReference type="ChEBI" id="CHEBI:18420"/>
        <label>1</label>
    </ligand>
</feature>
<keyword evidence="13" id="KW-1185">Reference proteome</keyword>
<protein>
    <recommendedName>
        <fullName evidence="5">GDP-mannose pyrophosphatase</fullName>
    </recommendedName>
    <alternativeName>
        <fullName evidence="7">GDP-mannose hydrolase</fullName>
    </alternativeName>
    <alternativeName>
        <fullName evidence="8">GDPMK</fullName>
    </alternativeName>
</protein>
<evidence type="ECO:0000256" key="9">
    <source>
        <dbReference type="PIRSR" id="PIRSR604385-2"/>
    </source>
</evidence>
<dbReference type="GO" id="GO:0005829">
    <property type="term" value="C:cytosol"/>
    <property type="evidence" value="ECO:0007669"/>
    <property type="project" value="TreeGrafter"/>
</dbReference>
<evidence type="ECO:0000313" key="12">
    <source>
        <dbReference type="EMBL" id="MBG9375147.1"/>
    </source>
</evidence>
<dbReference type="InterPro" id="IPR004385">
    <property type="entry name" value="NDP_pyrophosphatase"/>
</dbReference>
<dbReference type="Gene3D" id="3.90.79.10">
    <property type="entry name" value="Nucleoside Triphosphate Pyrophosphohydrolase"/>
    <property type="match status" value="1"/>
</dbReference>
<gene>
    <name evidence="12" type="primary">nudK</name>
    <name evidence="12" type="ORF">I5907_02825</name>
</gene>
<keyword evidence="6 12" id="KW-0378">Hydrolase</keyword>
<dbReference type="InterPro" id="IPR015797">
    <property type="entry name" value="NUDIX_hydrolase-like_dom_sf"/>
</dbReference>
<dbReference type="InterPro" id="IPR000086">
    <property type="entry name" value="NUDIX_hydrolase_dom"/>
</dbReference>
<dbReference type="RefSeq" id="WP_196989214.1">
    <property type="nucleotide sequence ID" value="NZ_JADWYR010000001.1"/>
</dbReference>
<dbReference type="NCBIfam" id="TIGR00052">
    <property type="entry name" value="nudix-type nucleoside diphosphatase, YffH/AdpP family"/>
    <property type="match status" value="1"/>
</dbReference>
<comment type="similarity">
    <text evidence="3">Belongs to the Nudix hydrolase family. NudK subfamily.</text>
</comment>
<dbReference type="NCBIfam" id="NF011585">
    <property type="entry name" value="PRK15009.1"/>
    <property type="match status" value="1"/>
</dbReference>